<proteinExistence type="predicted"/>
<keyword evidence="2" id="KW-1185">Reference proteome</keyword>
<organism evidence="1 2">
    <name type="scientific">Trifolium medium</name>
    <dbReference type="NCBI Taxonomy" id="97028"/>
    <lineage>
        <taxon>Eukaryota</taxon>
        <taxon>Viridiplantae</taxon>
        <taxon>Streptophyta</taxon>
        <taxon>Embryophyta</taxon>
        <taxon>Tracheophyta</taxon>
        <taxon>Spermatophyta</taxon>
        <taxon>Magnoliopsida</taxon>
        <taxon>eudicotyledons</taxon>
        <taxon>Gunneridae</taxon>
        <taxon>Pentapetalae</taxon>
        <taxon>rosids</taxon>
        <taxon>fabids</taxon>
        <taxon>Fabales</taxon>
        <taxon>Fabaceae</taxon>
        <taxon>Papilionoideae</taxon>
        <taxon>50 kb inversion clade</taxon>
        <taxon>NPAAA clade</taxon>
        <taxon>Hologalegina</taxon>
        <taxon>IRL clade</taxon>
        <taxon>Trifolieae</taxon>
        <taxon>Trifolium</taxon>
    </lineage>
</organism>
<protein>
    <submittedName>
        <fullName evidence="1">Uncharacterized protein</fullName>
    </submittedName>
</protein>
<dbReference type="EMBL" id="LXQA011423366">
    <property type="protein sequence ID" value="MCI96764.1"/>
    <property type="molecule type" value="Genomic_DNA"/>
</dbReference>
<feature type="non-terminal residue" evidence="1">
    <location>
        <position position="1"/>
    </location>
</feature>
<name>A0A392W7Z7_9FABA</name>
<evidence type="ECO:0000313" key="1">
    <source>
        <dbReference type="EMBL" id="MCI96764.1"/>
    </source>
</evidence>
<reference evidence="1 2" key="1">
    <citation type="journal article" date="2018" name="Front. Plant Sci.">
        <title>Red Clover (Trifolium pratense) and Zigzag Clover (T. medium) - A Picture of Genomic Similarities and Differences.</title>
        <authorList>
            <person name="Dluhosova J."/>
            <person name="Istvanek J."/>
            <person name="Nedelnik J."/>
            <person name="Repkova J."/>
        </authorList>
    </citation>
    <scope>NUCLEOTIDE SEQUENCE [LARGE SCALE GENOMIC DNA]</scope>
    <source>
        <strain evidence="2">cv. 10/8</strain>
        <tissue evidence="1">Leaf</tissue>
    </source>
</reference>
<comment type="caution">
    <text evidence="1">The sequence shown here is derived from an EMBL/GenBank/DDBJ whole genome shotgun (WGS) entry which is preliminary data.</text>
</comment>
<evidence type="ECO:0000313" key="2">
    <source>
        <dbReference type="Proteomes" id="UP000265520"/>
    </source>
</evidence>
<dbReference type="AlphaFoldDB" id="A0A392W7Z7"/>
<sequence>PRASLFTVLTFVDFVDFLPEVHFARFFAEIPIPVFIF</sequence>
<dbReference type="Proteomes" id="UP000265520">
    <property type="component" value="Unassembled WGS sequence"/>
</dbReference>
<accession>A0A392W7Z7</accession>